<dbReference type="InterPro" id="IPR016187">
    <property type="entry name" value="CTDL_fold"/>
</dbReference>
<evidence type="ECO:0000259" key="2">
    <source>
        <dbReference type="Pfam" id="PF03781"/>
    </source>
</evidence>
<dbReference type="InterPro" id="IPR005532">
    <property type="entry name" value="SUMF_dom"/>
</dbReference>
<dbReference type="Pfam" id="PF03781">
    <property type="entry name" value="FGE-sulfatase"/>
    <property type="match status" value="1"/>
</dbReference>
<organism evidence="3 4">
    <name type="scientific">Burkholderia pseudomallei (strain 1026b)</name>
    <dbReference type="NCBI Taxonomy" id="884204"/>
    <lineage>
        <taxon>Bacteria</taxon>
        <taxon>Pseudomonadati</taxon>
        <taxon>Pseudomonadota</taxon>
        <taxon>Betaproteobacteria</taxon>
        <taxon>Burkholderiales</taxon>
        <taxon>Burkholderiaceae</taxon>
        <taxon>Burkholderia</taxon>
        <taxon>pseudomallei group</taxon>
    </lineage>
</organism>
<evidence type="ECO:0000256" key="1">
    <source>
        <dbReference type="SAM" id="SignalP"/>
    </source>
</evidence>
<accession>A0A0H3HVI7</accession>
<dbReference type="SUPFAM" id="SSF56436">
    <property type="entry name" value="C-type lectin-like"/>
    <property type="match status" value="1"/>
</dbReference>
<protein>
    <recommendedName>
        <fullName evidence="2">Sulfatase-modifying factor enzyme-like domain-containing protein</fullName>
    </recommendedName>
</protein>
<dbReference type="PANTHER" id="PTHR23150:SF19">
    <property type="entry name" value="FORMYLGLYCINE-GENERATING ENZYME"/>
    <property type="match status" value="1"/>
</dbReference>
<evidence type="ECO:0000313" key="3">
    <source>
        <dbReference type="EMBL" id="AFI69818.1"/>
    </source>
</evidence>
<dbReference type="RefSeq" id="WP_004553512.1">
    <property type="nucleotide sequence ID" value="NC_017832.1"/>
</dbReference>
<feature type="signal peptide" evidence="1">
    <location>
        <begin position="1"/>
        <end position="37"/>
    </location>
</feature>
<sequence length="278" mass="30092">MHAPSSRHACRAASAVRLARVAIVALTLAFAATGAHAARFVRLPGGDFESALPQDVPGRSTPVHIDAFELQDTPVTVRAFAGFLRAHPEWRRDRVAHVFAGPAYLADWADPLHPASPTPPDAPVTGVSWFAARAYCASEGARLPTWLEWEYAAAADATRPDARNDPLWRRQILSWYEQPAARVLPGVGGAPNVYGLRNLHGLIWEWVDDFNALFISGDSRTQGDPDQQRFCGAGAISIVRRDSYAVLMRVALLSSLTGADSTGSLGFRCARSISGDRP</sequence>
<dbReference type="PANTHER" id="PTHR23150">
    <property type="entry name" value="SULFATASE MODIFYING FACTOR 1, 2"/>
    <property type="match status" value="1"/>
</dbReference>
<dbReference type="InterPro" id="IPR051043">
    <property type="entry name" value="Sulfatase_Mod_Factor_Kinase"/>
</dbReference>
<dbReference type="Proteomes" id="UP000010087">
    <property type="component" value="Chromosome 2"/>
</dbReference>
<dbReference type="PATRIC" id="fig|884204.3.peg.5956"/>
<proteinExistence type="predicted"/>
<feature type="domain" description="Sulfatase-modifying factor enzyme-like" evidence="2">
    <location>
        <begin position="38"/>
        <end position="271"/>
    </location>
</feature>
<dbReference type="AlphaFoldDB" id="A0A0H3HVI7"/>
<dbReference type="EMBL" id="CP002834">
    <property type="protein sequence ID" value="AFI69818.1"/>
    <property type="molecule type" value="Genomic_DNA"/>
</dbReference>
<reference evidence="3 4" key="1">
    <citation type="journal article" date="2012" name="PLoS ONE">
        <title>Evolution of Burkholderia pseudomallei in recurrent melioidosis.</title>
        <authorList>
            <person name="Hayden H.S."/>
            <person name="Lim R."/>
            <person name="Brittnacher M.J."/>
            <person name="Sims E.H."/>
            <person name="Ramage E.R."/>
            <person name="Fong C."/>
            <person name="Wu Z."/>
            <person name="Crist E."/>
            <person name="Chang J."/>
            <person name="Zhou Y."/>
            <person name="Radey M."/>
            <person name="Rohmer L."/>
            <person name="Haugen E."/>
            <person name="Gillett W."/>
            <person name="Wuthiekanun V."/>
            <person name="Peacock S.J."/>
            <person name="Kaul R."/>
            <person name="Miller S.I."/>
            <person name="Manoil C."/>
            <person name="Jacobs M.A."/>
        </authorList>
    </citation>
    <scope>NUCLEOTIDE SEQUENCE [LARGE SCALE GENOMIC DNA]</scope>
    <source>
        <strain evidence="3 4">1026b</strain>
    </source>
</reference>
<feature type="chain" id="PRO_5002611606" description="Sulfatase-modifying factor enzyme-like domain-containing protein" evidence="1">
    <location>
        <begin position="38"/>
        <end position="278"/>
    </location>
</feature>
<dbReference type="Gene3D" id="3.90.1580.10">
    <property type="entry name" value="paralog of FGE (formylglycine-generating enzyme)"/>
    <property type="match status" value="1"/>
</dbReference>
<gene>
    <name evidence="3" type="ordered locus">BP1026B_II1581</name>
</gene>
<evidence type="ECO:0000313" key="4">
    <source>
        <dbReference type="Proteomes" id="UP000010087"/>
    </source>
</evidence>
<dbReference type="KEGG" id="bpz:BP1026B_II1581"/>
<name>A0A0H3HVI7_BURP2</name>
<keyword evidence="1" id="KW-0732">Signal</keyword>
<dbReference type="GO" id="GO:0120147">
    <property type="term" value="F:formylglycine-generating oxidase activity"/>
    <property type="evidence" value="ECO:0007669"/>
    <property type="project" value="TreeGrafter"/>
</dbReference>
<dbReference type="InterPro" id="IPR042095">
    <property type="entry name" value="SUMF_sf"/>
</dbReference>